<accession>A0A834XM66</accession>
<evidence type="ECO:0000313" key="3">
    <source>
        <dbReference type="Proteomes" id="UP000639338"/>
    </source>
</evidence>
<reference evidence="2 3" key="1">
    <citation type="submission" date="2020-08" db="EMBL/GenBank/DDBJ databases">
        <title>Aphidius gifuensis genome sequencing and assembly.</title>
        <authorList>
            <person name="Du Z."/>
        </authorList>
    </citation>
    <scope>NUCLEOTIDE SEQUENCE [LARGE SCALE GENOMIC DNA]</scope>
    <source>
        <strain evidence="2">YNYX2018</strain>
        <tissue evidence="2">Adults</tissue>
    </source>
</reference>
<comment type="caution">
    <text evidence="2">The sequence shown here is derived from an EMBL/GenBank/DDBJ whole genome shotgun (WGS) entry which is preliminary data.</text>
</comment>
<evidence type="ECO:0000256" key="1">
    <source>
        <dbReference type="SAM" id="Coils"/>
    </source>
</evidence>
<keyword evidence="1" id="KW-0175">Coiled coil</keyword>
<dbReference type="Proteomes" id="UP000639338">
    <property type="component" value="Unassembled WGS sequence"/>
</dbReference>
<name>A0A834XM66_APHGI</name>
<keyword evidence="3" id="KW-1185">Reference proteome</keyword>
<proteinExistence type="predicted"/>
<dbReference type="OrthoDB" id="7868124at2759"/>
<dbReference type="Pfam" id="PF05335">
    <property type="entry name" value="DUF745"/>
    <property type="match status" value="1"/>
</dbReference>
<gene>
    <name evidence="2" type="ORF">HCN44_003033</name>
</gene>
<dbReference type="AlphaFoldDB" id="A0A834XM66"/>
<dbReference type="InterPro" id="IPR007999">
    <property type="entry name" value="DUF745"/>
</dbReference>
<evidence type="ECO:0000313" key="2">
    <source>
        <dbReference type="EMBL" id="KAF7987271.1"/>
    </source>
</evidence>
<sequence>MINPYAFDDYNNQRSYVNRQIREADKASKNDKLATKSNDMALKGAQDAKAAVDAEIIAGRQASHQVKAQLAKKALDAAKITEAALAGKQALVEQLKEETKETQSVVKESTIALKRAHENLNFAIKSVHDSRQQLAMIRRSVETAKSNLRNSRKTANGARKSLNEKQLLLIAAKKRVGELKHRLQKAQIDLEKTHQNAMKAGASAREAIAKANHIDSRSTRVKN</sequence>
<organism evidence="2 3">
    <name type="scientific">Aphidius gifuensis</name>
    <name type="common">Parasitoid wasp</name>
    <dbReference type="NCBI Taxonomy" id="684658"/>
    <lineage>
        <taxon>Eukaryota</taxon>
        <taxon>Metazoa</taxon>
        <taxon>Ecdysozoa</taxon>
        <taxon>Arthropoda</taxon>
        <taxon>Hexapoda</taxon>
        <taxon>Insecta</taxon>
        <taxon>Pterygota</taxon>
        <taxon>Neoptera</taxon>
        <taxon>Endopterygota</taxon>
        <taxon>Hymenoptera</taxon>
        <taxon>Apocrita</taxon>
        <taxon>Ichneumonoidea</taxon>
        <taxon>Braconidae</taxon>
        <taxon>Aphidiinae</taxon>
        <taxon>Aphidius</taxon>
    </lineage>
</organism>
<dbReference type="EMBL" id="JACMRX010000006">
    <property type="protein sequence ID" value="KAF7987271.1"/>
    <property type="molecule type" value="Genomic_DNA"/>
</dbReference>
<dbReference type="PANTHER" id="PTHR37161">
    <property type="entry name" value="HDC10475"/>
    <property type="match status" value="1"/>
</dbReference>
<protein>
    <submittedName>
        <fullName evidence="2">Uncharacterized protein</fullName>
    </submittedName>
</protein>
<feature type="coiled-coil region" evidence="1">
    <location>
        <begin position="169"/>
        <end position="196"/>
    </location>
</feature>
<dbReference type="PANTHER" id="PTHR37161:SF2">
    <property type="entry name" value="AT11648P-RELATED"/>
    <property type="match status" value="1"/>
</dbReference>